<dbReference type="EC" id="1.16.3.1" evidence="6"/>
<protein>
    <recommendedName>
        <fullName evidence="6">Ferritin</fullName>
        <ecNumber evidence="6">1.16.3.1</ecNumber>
    </recommendedName>
</protein>
<keyword evidence="6" id="KW-0560">Oxidoreductase</keyword>
<keyword evidence="3 5" id="KW-0479">Metal-binding</keyword>
<evidence type="ECO:0000256" key="6">
    <source>
        <dbReference type="RuleBase" id="RU361145"/>
    </source>
</evidence>
<dbReference type="CDD" id="cd01056">
    <property type="entry name" value="Euk_Ferritin"/>
    <property type="match status" value="1"/>
</dbReference>
<comment type="catalytic activity">
    <reaction evidence="6">
        <text>4 Fe(2+) + O2 + 4 H(+) = 4 Fe(3+) + 2 H2O</text>
        <dbReference type="Rhea" id="RHEA:11148"/>
        <dbReference type="ChEBI" id="CHEBI:15377"/>
        <dbReference type="ChEBI" id="CHEBI:15378"/>
        <dbReference type="ChEBI" id="CHEBI:15379"/>
        <dbReference type="ChEBI" id="CHEBI:29033"/>
        <dbReference type="ChEBI" id="CHEBI:29034"/>
        <dbReference type="EC" id="1.16.3.1"/>
    </reaction>
</comment>
<dbReference type="AlphaFoldDB" id="A0A6P4ZZR8"/>
<evidence type="ECO:0000256" key="3">
    <source>
        <dbReference type="ARBA" id="ARBA00022723"/>
    </source>
</evidence>
<dbReference type="GO" id="GO:0006879">
    <property type="term" value="P:intracellular iron ion homeostasis"/>
    <property type="evidence" value="ECO:0007669"/>
    <property type="project" value="UniProtKB-KW"/>
</dbReference>
<dbReference type="InterPro" id="IPR012347">
    <property type="entry name" value="Ferritin-like"/>
</dbReference>
<evidence type="ECO:0000313" key="9">
    <source>
        <dbReference type="RefSeq" id="XP_019646595.1"/>
    </source>
</evidence>
<dbReference type="InterPro" id="IPR001519">
    <property type="entry name" value="Ferritin"/>
</dbReference>
<dbReference type="RefSeq" id="XP_019646595.1">
    <property type="nucleotide sequence ID" value="XM_019791036.1"/>
</dbReference>
<dbReference type="GO" id="GO:0008199">
    <property type="term" value="F:ferric iron binding"/>
    <property type="evidence" value="ECO:0007669"/>
    <property type="project" value="InterPro"/>
</dbReference>
<dbReference type="Gene3D" id="1.20.1260.10">
    <property type="match status" value="1"/>
</dbReference>
<gene>
    <name evidence="9" type="primary">LOC109487076</name>
</gene>
<dbReference type="GO" id="GO:0008198">
    <property type="term" value="F:ferrous iron binding"/>
    <property type="evidence" value="ECO:0007669"/>
    <property type="project" value="TreeGrafter"/>
</dbReference>
<keyword evidence="8" id="KW-1185">Reference proteome</keyword>
<dbReference type="FunFam" id="1.20.1260.10:FF:000002">
    <property type="entry name" value="Ferritin, mitochondrial"/>
    <property type="match status" value="1"/>
</dbReference>
<evidence type="ECO:0000256" key="4">
    <source>
        <dbReference type="ARBA" id="ARBA00023004"/>
    </source>
</evidence>
<dbReference type="PROSITE" id="PS50905">
    <property type="entry name" value="FERRITIN_LIKE"/>
    <property type="match status" value="1"/>
</dbReference>
<dbReference type="InterPro" id="IPR009078">
    <property type="entry name" value="Ferritin-like_SF"/>
</dbReference>
<feature type="domain" description="Ferritin-like diiron" evidence="7">
    <location>
        <begin position="9"/>
        <end position="158"/>
    </location>
</feature>
<evidence type="ECO:0000256" key="1">
    <source>
        <dbReference type="ARBA" id="ARBA00007513"/>
    </source>
</evidence>
<sequence>MSQESQIRQNYHAETEAAVNTQANRENAASYTYLSLSVYFDRDDIALPGLHKFFKGLSDQKREFGQKWHQHQTQRGGRVVLMDIPKPPQDSWGSPQEALETALALEKKLNQNMLDVYELAHKHGDEHTSDFIEDTFLHTQVDNIKTIGDHLTNLKRCGSGLGVYMFDRGLGKE</sequence>
<name>A0A6P4ZZR8_BRABE</name>
<dbReference type="GO" id="GO:0005737">
    <property type="term" value="C:cytoplasm"/>
    <property type="evidence" value="ECO:0007669"/>
    <property type="project" value="TreeGrafter"/>
</dbReference>
<dbReference type="InterPro" id="IPR008331">
    <property type="entry name" value="Ferritin_DPS_dom"/>
</dbReference>
<organism evidence="8 9">
    <name type="scientific">Branchiostoma belcheri</name>
    <name type="common">Amphioxus</name>
    <dbReference type="NCBI Taxonomy" id="7741"/>
    <lineage>
        <taxon>Eukaryota</taxon>
        <taxon>Metazoa</taxon>
        <taxon>Chordata</taxon>
        <taxon>Cephalochordata</taxon>
        <taxon>Leptocardii</taxon>
        <taxon>Amphioxiformes</taxon>
        <taxon>Branchiostomatidae</taxon>
        <taxon>Branchiostoma</taxon>
    </lineage>
</organism>
<evidence type="ECO:0000313" key="8">
    <source>
        <dbReference type="Proteomes" id="UP000515135"/>
    </source>
</evidence>
<dbReference type="GO" id="GO:0006826">
    <property type="term" value="P:iron ion transport"/>
    <property type="evidence" value="ECO:0007669"/>
    <property type="project" value="InterPro"/>
</dbReference>
<feature type="binding site" evidence="5">
    <location>
        <position position="26"/>
    </location>
    <ligand>
        <name>Fe cation</name>
        <dbReference type="ChEBI" id="CHEBI:24875"/>
        <label>1</label>
    </ligand>
</feature>
<dbReference type="KEGG" id="bbel:109487076"/>
<dbReference type="SUPFAM" id="SSF47240">
    <property type="entry name" value="Ferritin-like"/>
    <property type="match status" value="1"/>
</dbReference>
<dbReference type="OrthoDB" id="186462at2759"/>
<dbReference type="Proteomes" id="UP000515135">
    <property type="component" value="Unplaced"/>
</dbReference>
<evidence type="ECO:0000256" key="2">
    <source>
        <dbReference type="ARBA" id="ARBA00022434"/>
    </source>
</evidence>
<dbReference type="GO" id="GO:0004322">
    <property type="term" value="F:ferroxidase activity"/>
    <property type="evidence" value="ECO:0007669"/>
    <property type="project" value="UniProtKB-EC"/>
</dbReference>
<dbReference type="Pfam" id="PF00210">
    <property type="entry name" value="Ferritin"/>
    <property type="match status" value="1"/>
</dbReference>
<dbReference type="InterPro" id="IPR009040">
    <property type="entry name" value="Ferritin-like_diiron"/>
</dbReference>
<comment type="similarity">
    <text evidence="1 6">Belongs to the ferritin family.</text>
</comment>
<keyword evidence="2 6" id="KW-0409">Iron storage</keyword>
<feature type="binding site" evidence="5">
    <location>
        <position position="140"/>
    </location>
    <ligand>
        <name>Fe cation</name>
        <dbReference type="ChEBI" id="CHEBI:24875"/>
        <label>1</label>
    </ligand>
</feature>
<dbReference type="PANTHER" id="PTHR11431:SF75">
    <property type="entry name" value="FERRITIN"/>
    <property type="match status" value="1"/>
</dbReference>
<proteinExistence type="inferred from homology"/>
<keyword evidence="4 5" id="KW-0408">Iron</keyword>
<comment type="function">
    <text evidence="6">Stores iron in a soluble, non-toxic, readily available form. Important for iron homeostasis. Iron is taken up in the ferrous form and deposited as ferric hydroxides after oxidation.</text>
</comment>
<feature type="binding site" evidence="5">
    <location>
        <position position="106"/>
    </location>
    <ligand>
        <name>Fe cation</name>
        <dbReference type="ChEBI" id="CHEBI:24875"/>
        <label>1</label>
    </ligand>
</feature>
<dbReference type="PANTHER" id="PTHR11431">
    <property type="entry name" value="FERRITIN"/>
    <property type="match status" value="1"/>
</dbReference>
<accession>A0A6P4ZZR8</accession>
<reference evidence="9" key="1">
    <citation type="submission" date="2025-08" db="UniProtKB">
        <authorList>
            <consortium name="RefSeq"/>
        </authorList>
    </citation>
    <scope>IDENTIFICATION</scope>
    <source>
        <tissue evidence="9">Gonad</tissue>
    </source>
</reference>
<evidence type="ECO:0000256" key="5">
    <source>
        <dbReference type="PIRSR" id="PIRSR601519-1"/>
    </source>
</evidence>
<dbReference type="GeneID" id="109487076"/>
<evidence type="ECO:0000259" key="7">
    <source>
        <dbReference type="PROSITE" id="PS50905"/>
    </source>
</evidence>